<feature type="transmembrane region" description="Helical" evidence="16">
    <location>
        <begin position="29"/>
        <end position="50"/>
    </location>
</feature>
<comment type="cofactor">
    <cofactor evidence="2">
        <name>[4Fe-4S] cluster</name>
        <dbReference type="ChEBI" id="CHEBI:49883"/>
    </cofactor>
</comment>
<dbReference type="SUPFAM" id="SSF55874">
    <property type="entry name" value="ATPase domain of HSP90 chaperone/DNA topoisomerase II/histidine kinase"/>
    <property type="match status" value="1"/>
</dbReference>
<evidence type="ECO:0000256" key="8">
    <source>
        <dbReference type="ARBA" id="ARBA00022679"/>
    </source>
</evidence>
<dbReference type="AlphaFoldDB" id="A0A3A4ASN2"/>
<proteinExistence type="predicted"/>
<keyword evidence="13" id="KW-0411">Iron-sulfur</keyword>
<evidence type="ECO:0000256" key="1">
    <source>
        <dbReference type="ARBA" id="ARBA00000085"/>
    </source>
</evidence>
<dbReference type="Pfam" id="PF02518">
    <property type="entry name" value="HATPase_c"/>
    <property type="match status" value="1"/>
</dbReference>
<evidence type="ECO:0000256" key="7">
    <source>
        <dbReference type="ARBA" id="ARBA00022490"/>
    </source>
</evidence>
<accession>A0A3A4ASN2</accession>
<comment type="catalytic activity">
    <reaction evidence="1">
        <text>ATP + protein L-histidine = ADP + protein N-phospho-L-histidine.</text>
        <dbReference type="EC" id="2.7.13.3"/>
    </reaction>
</comment>
<organism evidence="18 19">
    <name type="scientific">Bailinhaonella thermotolerans</name>
    <dbReference type="NCBI Taxonomy" id="1070861"/>
    <lineage>
        <taxon>Bacteria</taxon>
        <taxon>Bacillati</taxon>
        <taxon>Actinomycetota</taxon>
        <taxon>Actinomycetes</taxon>
        <taxon>Streptosporangiales</taxon>
        <taxon>Streptosporangiaceae</taxon>
        <taxon>Bailinhaonella</taxon>
    </lineage>
</organism>
<feature type="transmembrane region" description="Helical" evidence="16">
    <location>
        <begin position="90"/>
        <end position="110"/>
    </location>
</feature>
<dbReference type="EMBL" id="QZEY01000004">
    <property type="protein sequence ID" value="RJL32918.1"/>
    <property type="molecule type" value="Genomic_DNA"/>
</dbReference>
<dbReference type="GO" id="GO:0005737">
    <property type="term" value="C:cytoplasm"/>
    <property type="evidence" value="ECO:0007669"/>
    <property type="project" value="UniProtKB-SubCell"/>
</dbReference>
<dbReference type="PRINTS" id="PR00344">
    <property type="entry name" value="BCTRLSENSOR"/>
</dbReference>
<dbReference type="Gene3D" id="1.20.5.1930">
    <property type="match status" value="1"/>
</dbReference>
<keyword evidence="19" id="KW-1185">Reference proteome</keyword>
<evidence type="ECO:0000256" key="4">
    <source>
        <dbReference type="ARBA" id="ARBA00012438"/>
    </source>
</evidence>
<evidence type="ECO:0000256" key="10">
    <source>
        <dbReference type="ARBA" id="ARBA00022777"/>
    </source>
</evidence>
<keyword evidence="16" id="KW-0812">Transmembrane</keyword>
<sequence length="366" mass="38443">MHAGFFLLLAASAARLVTRHGVHAETGLRLALCVALAVVYAAGVIAWPGLRGPGPRVWLGVVIALWATLVIVAPSFAWCAVPLQFTALRLLPPRAVVALAAVLTALVAFAQARLSRQLDPSMILAPVAVAMMITVIFMTLQRLVDDLVQTRGELAAAQRAAGVMEERARLSREIHDTLAQGLTSTRLLLQAADRAWTADPASARGYVRRAERAVGANLAEARRFVRDLAPPDLDAGSLPAALRALAGRAAAEGGFAVEFRAEGGEYALDGDTQAALLRIAQAALANVREHAGAGRAVLTLTYLDDEVTLDVRDDGAGWDGEAPPPGRGHGLPAMRHRAEALGGRLVVESAPGEGTAVAAAIPRRRP</sequence>
<dbReference type="GO" id="GO:0046872">
    <property type="term" value="F:metal ion binding"/>
    <property type="evidence" value="ECO:0007669"/>
    <property type="project" value="UniProtKB-KW"/>
</dbReference>
<keyword evidence="12" id="KW-0902">Two-component regulatory system</keyword>
<dbReference type="GO" id="GO:0000155">
    <property type="term" value="F:phosphorelay sensor kinase activity"/>
    <property type="evidence" value="ECO:0007669"/>
    <property type="project" value="InterPro"/>
</dbReference>
<dbReference type="GO" id="GO:0016020">
    <property type="term" value="C:membrane"/>
    <property type="evidence" value="ECO:0007669"/>
    <property type="project" value="InterPro"/>
</dbReference>
<feature type="domain" description="Histidine kinase" evidence="17">
    <location>
        <begin position="169"/>
        <end position="365"/>
    </location>
</feature>
<dbReference type="GO" id="GO:0051539">
    <property type="term" value="F:4 iron, 4 sulfur cluster binding"/>
    <property type="evidence" value="ECO:0007669"/>
    <property type="project" value="UniProtKB-KW"/>
</dbReference>
<dbReference type="InterPro" id="IPR003594">
    <property type="entry name" value="HATPase_dom"/>
</dbReference>
<feature type="transmembrane region" description="Helical" evidence="16">
    <location>
        <begin position="57"/>
        <end position="78"/>
    </location>
</feature>
<dbReference type="InterPro" id="IPR017205">
    <property type="entry name" value="Sig_transdc_His_kinase_ChrS"/>
</dbReference>
<dbReference type="InterPro" id="IPR050482">
    <property type="entry name" value="Sensor_HK_TwoCompSys"/>
</dbReference>
<evidence type="ECO:0000259" key="17">
    <source>
        <dbReference type="PROSITE" id="PS50109"/>
    </source>
</evidence>
<dbReference type="EC" id="2.7.13.3" evidence="4"/>
<dbReference type="PROSITE" id="PS50109">
    <property type="entry name" value="HIS_KIN"/>
    <property type="match status" value="1"/>
</dbReference>
<dbReference type="OrthoDB" id="227596at2"/>
<dbReference type="Gene3D" id="3.30.565.10">
    <property type="entry name" value="Histidine kinase-like ATPase, C-terminal domain"/>
    <property type="match status" value="1"/>
</dbReference>
<evidence type="ECO:0000256" key="12">
    <source>
        <dbReference type="ARBA" id="ARBA00023012"/>
    </source>
</evidence>
<evidence type="ECO:0000256" key="15">
    <source>
        <dbReference type="ARBA" id="ARBA00030800"/>
    </source>
</evidence>
<name>A0A3A4ASN2_9ACTN</name>
<gene>
    <name evidence="18" type="ORF">D5H75_15240</name>
</gene>
<keyword evidence="16" id="KW-0472">Membrane</keyword>
<dbReference type="InterPro" id="IPR005467">
    <property type="entry name" value="His_kinase_dom"/>
</dbReference>
<keyword evidence="9" id="KW-0479">Metal-binding</keyword>
<evidence type="ECO:0000313" key="19">
    <source>
        <dbReference type="Proteomes" id="UP000265768"/>
    </source>
</evidence>
<dbReference type="PIRSF" id="PIRSF037434">
    <property type="entry name" value="STHK_ChrS"/>
    <property type="match status" value="1"/>
</dbReference>
<reference evidence="18 19" key="1">
    <citation type="submission" date="2018-09" db="EMBL/GenBank/DDBJ databases">
        <title>YIM 75507 draft genome.</title>
        <authorList>
            <person name="Tang S."/>
            <person name="Feng Y."/>
        </authorList>
    </citation>
    <scope>NUCLEOTIDE SEQUENCE [LARGE SCALE GENOMIC DNA]</scope>
    <source>
        <strain evidence="18 19">YIM 75507</strain>
    </source>
</reference>
<comment type="caution">
    <text evidence="18">The sequence shown here is derived from an EMBL/GenBank/DDBJ whole genome shotgun (WGS) entry which is preliminary data.</text>
</comment>
<dbReference type="Proteomes" id="UP000265768">
    <property type="component" value="Unassembled WGS sequence"/>
</dbReference>
<evidence type="ECO:0000313" key="18">
    <source>
        <dbReference type="EMBL" id="RJL32918.1"/>
    </source>
</evidence>
<keyword evidence="16" id="KW-1133">Transmembrane helix</keyword>
<keyword evidence="7" id="KW-0963">Cytoplasm</keyword>
<keyword evidence="6" id="KW-0004">4Fe-4S</keyword>
<dbReference type="SMART" id="SM00387">
    <property type="entry name" value="HATPase_c"/>
    <property type="match status" value="1"/>
</dbReference>
<evidence type="ECO:0000256" key="13">
    <source>
        <dbReference type="ARBA" id="ARBA00023014"/>
    </source>
</evidence>
<evidence type="ECO:0000256" key="11">
    <source>
        <dbReference type="ARBA" id="ARBA00023004"/>
    </source>
</evidence>
<evidence type="ECO:0000256" key="6">
    <source>
        <dbReference type="ARBA" id="ARBA00022485"/>
    </source>
</evidence>
<comment type="subcellular location">
    <subcellularLocation>
        <location evidence="3">Cytoplasm</location>
    </subcellularLocation>
</comment>
<evidence type="ECO:0000256" key="9">
    <source>
        <dbReference type="ARBA" id="ARBA00022723"/>
    </source>
</evidence>
<keyword evidence="8" id="KW-0808">Transferase</keyword>
<keyword evidence="11" id="KW-0408">Iron</keyword>
<dbReference type="CDD" id="cd16917">
    <property type="entry name" value="HATPase_UhpB-NarQ-NarX-like"/>
    <property type="match status" value="1"/>
</dbReference>
<dbReference type="InterPro" id="IPR011712">
    <property type="entry name" value="Sig_transdc_His_kin_sub3_dim/P"/>
</dbReference>
<comment type="function">
    <text evidence="14">Member of the two-component regulatory system NreB/NreC involved in the control of dissimilatory nitrate/nitrite reduction in response to oxygen. NreB functions as a direct oxygen sensor histidine kinase which is autophosphorylated, in the absence of oxygen, probably at the conserved histidine residue, and transfers its phosphate group probably to a conserved aspartate residue of NreC. NreB/NreC activates the expression of the nitrate (narGHJI) and nitrite (nir) reductase operons, as well as the putative nitrate transporter gene narT.</text>
</comment>
<keyword evidence="10 18" id="KW-0418">Kinase</keyword>
<dbReference type="PANTHER" id="PTHR24421">
    <property type="entry name" value="NITRATE/NITRITE SENSOR PROTEIN NARX-RELATED"/>
    <property type="match status" value="1"/>
</dbReference>
<dbReference type="PANTHER" id="PTHR24421:SF62">
    <property type="entry name" value="SENSORY TRANSDUCTION HISTIDINE KINASE"/>
    <property type="match status" value="1"/>
</dbReference>
<dbReference type="GO" id="GO:0046983">
    <property type="term" value="F:protein dimerization activity"/>
    <property type="evidence" value="ECO:0007669"/>
    <property type="project" value="InterPro"/>
</dbReference>
<dbReference type="InterPro" id="IPR036890">
    <property type="entry name" value="HATPase_C_sf"/>
</dbReference>
<evidence type="ECO:0000256" key="5">
    <source>
        <dbReference type="ARBA" id="ARBA00017322"/>
    </source>
</evidence>
<evidence type="ECO:0000256" key="16">
    <source>
        <dbReference type="SAM" id="Phobius"/>
    </source>
</evidence>
<evidence type="ECO:0000256" key="14">
    <source>
        <dbReference type="ARBA" id="ARBA00024827"/>
    </source>
</evidence>
<feature type="transmembrane region" description="Helical" evidence="16">
    <location>
        <begin position="122"/>
        <end position="140"/>
    </location>
</feature>
<protein>
    <recommendedName>
        <fullName evidence="5">Oxygen sensor histidine kinase NreB</fullName>
        <ecNumber evidence="4">2.7.13.3</ecNumber>
    </recommendedName>
    <alternativeName>
        <fullName evidence="15">Nitrogen regulation protein B</fullName>
    </alternativeName>
</protein>
<dbReference type="InterPro" id="IPR004358">
    <property type="entry name" value="Sig_transdc_His_kin-like_C"/>
</dbReference>
<evidence type="ECO:0000256" key="2">
    <source>
        <dbReference type="ARBA" id="ARBA00001966"/>
    </source>
</evidence>
<dbReference type="Pfam" id="PF07730">
    <property type="entry name" value="HisKA_3"/>
    <property type="match status" value="1"/>
</dbReference>
<evidence type="ECO:0000256" key="3">
    <source>
        <dbReference type="ARBA" id="ARBA00004496"/>
    </source>
</evidence>